<dbReference type="GO" id="GO:0046983">
    <property type="term" value="F:protein dimerization activity"/>
    <property type="evidence" value="ECO:0007669"/>
    <property type="project" value="InterPro"/>
</dbReference>
<dbReference type="AlphaFoldDB" id="A0A813Z376"/>
<dbReference type="Gene3D" id="1.25.40.420">
    <property type="match status" value="1"/>
</dbReference>
<comment type="similarity">
    <text evidence="7">Belongs to the archaeal Rpo11/eukaryotic RPB11/RPC19 RNA polymerase subunit family.</text>
</comment>
<dbReference type="PANTHER" id="PTHR45632">
    <property type="entry name" value="LD33804P"/>
    <property type="match status" value="1"/>
</dbReference>
<dbReference type="SMART" id="SM00225">
    <property type="entry name" value="BTB"/>
    <property type="match status" value="1"/>
</dbReference>
<name>A0A813Z376_9BILA</name>
<dbReference type="InterPro" id="IPR022905">
    <property type="entry name" value="Rpo11-like"/>
</dbReference>
<dbReference type="OrthoDB" id="1925334at2759"/>
<dbReference type="Pfam" id="PF24681">
    <property type="entry name" value="Kelch_KLHDC2_KLHL20_DRC7"/>
    <property type="match status" value="1"/>
</dbReference>
<evidence type="ECO:0000313" key="10">
    <source>
        <dbReference type="EMBL" id="CAF3677354.1"/>
    </source>
</evidence>
<feature type="domain" description="BTB" evidence="8">
    <location>
        <begin position="152"/>
        <end position="220"/>
    </location>
</feature>
<dbReference type="SUPFAM" id="SSF54695">
    <property type="entry name" value="POZ domain"/>
    <property type="match status" value="1"/>
</dbReference>
<dbReference type="Proteomes" id="UP000681722">
    <property type="component" value="Unassembled WGS sequence"/>
</dbReference>
<dbReference type="GO" id="GO:0003677">
    <property type="term" value="F:DNA binding"/>
    <property type="evidence" value="ECO:0007669"/>
    <property type="project" value="InterPro"/>
</dbReference>
<proteinExistence type="inferred from homology"/>
<evidence type="ECO:0000256" key="4">
    <source>
        <dbReference type="ARBA" id="ARBA00022737"/>
    </source>
</evidence>
<comment type="caution">
    <text evidence="9">The sequence shown here is derived from an EMBL/GenBank/DDBJ whole genome shotgun (WGS) entry which is preliminary data.</text>
</comment>
<keyword evidence="5" id="KW-0804">Transcription</keyword>
<dbReference type="InterPro" id="IPR015915">
    <property type="entry name" value="Kelch-typ_b-propeller"/>
</dbReference>
<dbReference type="InterPro" id="IPR011705">
    <property type="entry name" value="BACK"/>
</dbReference>
<dbReference type="SUPFAM" id="SSF117281">
    <property type="entry name" value="Kelch motif"/>
    <property type="match status" value="1"/>
</dbReference>
<dbReference type="InterPro" id="IPR008193">
    <property type="entry name" value="RNA_pol_Rpb11_13-16kDa_CS"/>
</dbReference>
<comment type="subcellular location">
    <subcellularLocation>
        <location evidence="1">Nucleus</location>
    </subcellularLocation>
</comment>
<gene>
    <name evidence="9" type="ORF">GPM918_LOCUS8252</name>
    <name evidence="10" type="ORF">SRO942_LOCUS8252</name>
</gene>
<dbReference type="Pfam" id="PF01344">
    <property type="entry name" value="Kelch_1"/>
    <property type="match status" value="1"/>
</dbReference>
<keyword evidence="2" id="KW-0880">Kelch repeat</keyword>
<dbReference type="InterPro" id="IPR037685">
    <property type="entry name" value="RBP11"/>
</dbReference>
<dbReference type="InterPro" id="IPR000210">
    <property type="entry name" value="BTB/POZ_dom"/>
</dbReference>
<dbReference type="PANTHER" id="PTHR45632:SF3">
    <property type="entry name" value="KELCH-LIKE PROTEIN 32"/>
    <property type="match status" value="1"/>
</dbReference>
<dbReference type="GO" id="GO:0005665">
    <property type="term" value="C:RNA polymerase II, core complex"/>
    <property type="evidence" value="ECO:0007669"/>
    <property type="project" value="InterPro"/>
</dbReference>
<dbReference type="EMBL" id="CAJNOQ010001416">
    <property type="protein sequence ID" value="CAF0893525.1"/>
    <property type="molecule type" value="Genomic_DNA"/>
</dbReference>
<dbReference type="InterPro" id="IPR036603">
    <property type="entry name" value="RBP11-like"/>
</dbReference>
<evidence type="ECO:0000256" key="6">
    <source>
        <dbReference type="ARBA" id="ARBA00023242"/>
    </source>
</evidence>
<evidence type="ECO:0000256" key="2">
    <source>
        <dbReference type="ARBA" id="ARBA00022441"/>
    </source>
</evidence>
<dbReference type="Proteomes" id="UP000663829">
    <property type="component" value="Unassembled WGS sequence"/>
</dbReference>
<evidence type="ECO:0000256" key="3">
    <source>
        <dbReference type="ARBA" id="ARBA00022478"/>
    </source>
</evidence>
<reference evidence="9" key="1">
    <citation type="submission" date="2021-02" db="EMBL/GenBank/DDBJ databases">
        <authorList>
            <person name="Nowell W R."/>
        </authorList>
    </citation>
    <scope>NUCLEOTIDE SEQUENCE</scope>
</reference>
<dbReference type="Pfam" id="PF13656">
    <property type="entry name" value="RNA_pol_L_2"/>
    <property type="match status" value="1"/>
</dbReference>
<dbReference type="HAMAP" id="MF_00261">
    <property type="entry name" value="RNApol_arch_Rpo11"/>
    <property type="match status" value="1"/>
</dbReference>
<keyword evidence="4" id="KW-0677">Repeat</keyword>
<protein>
    <recommendedName>
        <fullName evidence="8">BTB domain-containing protein</fullName>
    </recommendedName>
</protein>
<keyword evidence="6" id="KW-0539">Nucleus</keyword>
<dbReference type="FunFam" id="3.30.1360.10:FF:000003">
    <property type="entry name" value="DNA-directed RNA polymerase II subunit RPB11"/>
    <property type="match status" value="1"/>
</dbReference>
<dbReference type="EMBL" id="CAJOBC010001416">
    <property type="protein sequence ID" value="CAF3677354.1"/>
    <property type="molecule type" value="Genomic_DNA"/>
</dbReference>
<dbReference type="InterPro" id="IPR006652">
    <property type="entry name" value="Kelch_1"/>
</dbReference>
<dbReference type="InterPro" id="IPR011333">
    <property type="entry name" value="SKP1/BTB/POZ_sf"/>
</dbReference>
<dbReference type="Gene3D" id="3.30.710.10">
    <property type="entry name" value="Potassium Channel Kv1.1, Chain A"/>
    <property type="match status" value="1"/>
</dbReference>
<evidence type="ECO:0000313" key="11">
    <source>
        <dbReference type="Proteomes" id="UP000663829"/>
    </source>
</evidence>
<dbReference type="PROSITE" id="PS50097">
    <property type="entry name" value="BTB"/>
    <property type="match status" value="1"/>
</dbReference>
<evidence type="ECO:0000313" key="9">
    <source>
        <dbReference type="EMBL" id="CAF0893525.1"/>
    </source>
</evidence>
<keyword evidence="11" id="KW-1185">Reference proteome</keyword>
<dbReference type="SMART" id="SM00875">
    <property type="entry name" value="BACK"/>
    <property type="match status" value="1"/>
</dbReference>
<evidence type="ECO:0000256" key="7">
    <source>
        <dbReference type="ARBA" id="ARBA00025751"/>
    </source>
</evidence>
<dbReference type="GO" id="GO:0003899">
    <property type="term" value="F:DNA-directed RNA polymerase activity"/>
    <property type="evidence" value="ECO:0007669"/>
    <property type="project" value="InterPro"/>
</dbReference>
<dbReference type="Pfam" id="PF00651">
    <property type="entry name" value="BTB"/>
    <property type="match status" value="1"/>
</dbReference>
<dbReference type="Gene3D" id="2.120.10.80">
    <property type="entry name" value="Kelch-type beta propeller"/>
    <property type="match status" value="1"/>
</dbReference>
<evidence type="ECO:0000259" key="8">
    <source>
        <dbReference type="PROSITE" id="PS50097"/>
    </source>
</evidence>
<evidence type="ECO:0000256" key="1">
    <source>
        <dbReference type="ARBA" id="ARBA00004123"/>
    </source>
</evidence>
<dbReference type="SUPFAM" id="SSF55257">
    <property type="entry name" value="RBP11-like subunits of RNA polymerase"/>
    <property type="match status" value="1"/>
</dbReference>
<dbReference type="InterPro" id="IPR009025">
    <property type="entry name" value="RBP11-like_dimer"/>
</dbReference>
<accession>A0A813Z376</accession>
<dbReference type="SMART" id="SM00612">
    <property type="entry name" value="Kelch"/>
    <property type="match status" value="4"/>
</dbReference>
<organism evidence="9 11">
    <name type="scientific">Didymodactylos carnosus</name>
    <dbReference type="NCBI Taxonomy" id="1234261"/>
    <lineage>
        <taxon>Eukaryota</taxon>
        <taxon>Metazoa</taxon>
        <taxon>Spiralia</taxon>
        <taxon>Gnathifera</taxon>
        <taxon>Rotifera</taxon>
        <taxon>Eurotatoria</taxon>
        <taxon>Bdelloidea</taxon>
        <taxon>Philodinida</taxon>
        <taxon>Philodinidae</taxon>
        <taxon>Didymodactylos</taxon>
    </lineage>
</organism>
<dbReference type="PROSITE" id="PS01154">
    <property type="entry name" value="RNA_POL_L_13KD"/>
    <property type="match status" value="1"/>
</dbReference>
<dbReference type="Pfam" id="PF07707">
    <property type="entry name" value="BACK"/>
    <property type="match status" value="1"/>
</dbReference>
<evidence type="ECO:0000256" key="5">
    <source>
        <dbReference type="ARBA" id="ARBA00023163"/>
    </source>
</evidence>
<dbReference type="Gene3D" id="3.30.1360.10">
    <property type="entry name" value="RNA polymerase, RBP11-like subunit"/>
    <property type="match status" value="1"/>
</dbReference>
<dbReference type="CDD" id="cd06926">
    <property type="entry name" value="RNAP_II_RPB11"/>
    <property type="match status" value="1"/>
</dbReference>
<dbReference type="GO" id="GO:0006366">
    <property type="term" value="P:transcription by RNA polymerase II"/>
    <property type="evidence" value="ECO:0007669"/>
    <property type="project" value="InterPro"/>
</dbReference>
<sequence>MNAPATFESFLLLDGEKKILIEKDTKVANAVVFTISKEDHTLANMLRAQLLKDPNVIFAGYKVPHPLEHRVILRIQTSTNSYTPQEALENAIKDLIFEISLLEDRFKLAIKDRQMLTEEDEPIILQFNASMSNYVSNLLTKLSSMRDTADLCDFKIIVNDKTLLCHKFVLIAISDYFKAMLGGDMSESHSDYVVLKGFENLIGVESMLNFAYSGTLSVSFDNIMDVLHAATHLQINDAIQLCSKFLLTSLTINNCVDMYKIADLYTLTDVLLIVKKFISKNFIDMMLLAREQFEQLNLEQLCHELQKDTLDIINEYDLFNMVCLWINSNRQERLKHASTLMEHIRFMLMTPEEVVDKVINNDIIKSNDDCSRLILNALCYFSLPKRQPLLNTIQCRIRNEPVLVAVGETELFTLNTKCERWDSICQAPLEENYPYPFAAITVNNYLYVLGTRRSTSEEYKSCYRFSPRTFEWTKLQTLLHDRSRFSATYIDKYIYIMGGFEGFKRTTRVYVNTIERYSVENDQWESFSSDGPQLSSLASCAFDNMIYLGGGKNGQWSKIADFYCFDINQKKLEHRASMLSARTTHNMTVVDQKILAIGGFDDDGNGMLSIESYDVKNDQWTILTNIPGAVSKTWPQSSGAVGRRIYISVFHTSNSFIVMQEGYYYNLDEQKWIKAPVVHERARYCPTVQLRFPKSALNSTNAIITNNSTTVYASPLVDNATVVATVADMNY</sequence>
<keyword evidence="3" id="KW-0240">DNA-directed RNA polymerase</keyword>